<dbReference type="KEGG" id="amij:EQM06_10225"/>
<reference evidence="1 2" key="1">
    <citation type="submission" date="2019-01" db="EMBL/GenBank/DDBJ databases">
        <title>Draft genomes of a novel of Aminipila strains.</title>
        <authorList>
            <person name="Ma S."/>
        </authorList>
    </citation>
    <scope>NUCLEOTIDE SEQUENCE [LARGE SCALE GENOMIC DNA]</scope>
    <source>
        <strain evidence="2">JN-39</strain>
    </source>
</reference>
<accession>A0A410PXF6</accession>
<dbReference type="EMBL" id="CP035281">
    <property type="protein sequence ID" value="QAT43565.1"/>
    <property type="molecule type" value="Genomic_DNA"/>
</dbReference>
<dbReference type="RefSeq" id="WP_128746344.1">
    <property type="nucleotide sequence ID" value="NZ_CP035281.1"/>
</dbReference>
<dbReference type="OrthoDB" id="2080133at2"/>
<proteinExistence type="predicted"/>
<keyword evidence="2" id="KW-1185">Reference proteome</keyword>
<evidence type="ECO:0000313" key="1">
    <source>
        <dbReference type="EMBL" id="QAT43565.1"/>
    </source>
</evidence>
<organism evidence="1 2">
    <name type="scientific">Aminipila luticellarii</name>
    <dbReference type="NCBI Taxonomy" id="2507160"/>
    <lineage>
        <taxon>Bacteria</taxon>
        <taxon>Bacillati</taxon>
        <taxon>Bacillota</taxon>
        <taxon>Clostridia</taxon>
        <taxon>Peptostreptococcales</taxon>
        <taxon>Anaerovoracaceae</taxon>
        <taxon>Aminipila</taxon>
    </lineage>
</organism>
<dbReference type="Proteomes" id="UP000287601">
    <property type="component" value="Chromosome"/>
</dbReference>
<protein>
    <submittedName>
        <fullName evidence="1">Uncharacterized protein</fullName>
    </submittedName>
</protein>
<sequence>MGLQATNAGIDFQQRVSAFMMILMEFEIDTSKILGINNADEKIVKIDFEACECIDDLVLILESGKKIFFQMKRNITLSDDSRSEFYKVCKQFVSQSIKNRTSDLAYILMTRSEASGAVVHKLRRVLDGVRLSRNFDFISSLNTDEKGAFDKFCSNLKEIYKDQTGDDISEQGLLSLCMKTYVETLDLEKGEAFEKTIFLMLHGKLQIAPIIFWEGLIARAVDYGAKRRSVSVESLKEFFDDYKAKPESEEKISSLDAISEWKRELNEGDVRFDNVVCRPNDKTQKDFNMTPNTILVVELYRFEKSEKRDYKYVSPNMLYLQNGMELEVLFRSSTQSRCEEFLSTFNLDETPEIVVIPANKGEMKNTAAETMHKSLILKSFEENSKNNKCINCGKAITDKNAYLIEIDNSEASCIAGLVHKDCPRPIDRIIGESILKISDEMLGLNKFDINKWIELSKNGKTVWESMKSINTSGKVMVVNDFDIFEDGNYCICNVLDNGDKHYITKRGKIERFGNKNAEKWLNILKDQMDKANKAGESLGYSSESMSFCSDKQCIINFNSEKFLKIIDSRIEPYNRIIASIYNDSFTFYAPLMYFSVDGEPLILNNDIFPLISNPFLVSKCIDSWKQHGNEINDFEICIIENDNEFILKISRLISQRIRPVVDCVLTSNKDIPLGTPIFLEWEIEAHAKNIPITEI</sequence>
<dbReference type="AlphaFoldDB" id="A0A410PXF6"/>
<evidence type="ECO:0000313" key="2">
    <source>
        <dbReference type="Proteomes" id="UP000287601"/>
    </source>
</evidence>
<name>A0A410PXF6_9FIRM</name>
<gene>
    <name evidence="1" type="ORF">EQM06_10225</name>
</gene>